<feature type="transmembrane region" description="Helical" evidence="7">
    <location>
        <begin position="94"/>
        <end position="120"/>
    </location>
</feature>
<keyword evidence="7" id="KW-0813">Transport</keyword>
<feature type="transmembrane region" description="Helical" evidence="7">
    <location>
        <begin position="325"/>
        <end position="355"/>
    </location>
</feature>
<evidence type="ECO:0000313" key="9">
    <source>
        <dbReference type="EMBL" id="MBE9397354.1"/>
    </source>
</evidence>
<organism evidence="9 10">
    <name type="scientific">Pontibacterium sinense</name>
    <dbReference type="NCBI Taxonomy" id="2781979"/>
    <lineage>
        <taxon>Bacteria</taxon>
        <taxon>Pseudomonadati</taxon>
        <taxon>Pseudomonadota</taxon>
        <taxon>Gammaproteobacteria</taxon>
        <taxon>Oceanospirillales</taxon>
        <taxon>Oceanospirillaceae</taxon>
        <taxon>Pontibacterium</taxon>
    </lineage>
</organism>
<feature type="transmembrane region" description="Helical" evidence="7">
    <location>
        <begin position="31"/>
        <end position="48"/>
    </location>
</feature>
<proteinExistence type="inferred from homology"/>
<evidence type="ECO:0000259" key="8">
    <source>
        <dbReference type="Pfam" id="PF06808"/>
    </source>
</evidence>
<feature type="transmembrane region" description="Helical" evidence="7">
    <location>
        <begin position="283"/>
        <end position="305"/>
    </location>
</feature>
<feature type="transmembrane region" description="Helical" evidence="7">
    <location>
        <begin position="230"/>
        <end position="248"/>
    </location>
</feature>
<feature type="transmembrane region" description="Helical" evidence="7">
    <location>
        <begin position="179"/>
        <end position="200"/>
    </location>
</feature>
<keyword evidence="10" id="KW-1185">Reference proteome</keyword>
<evidence type="ECO:0000256" key="2">
    <source>
        <dbReference type="ARBA" id="ARBA00022475"/>
    </source>
</evidence>
<feature type="transmembrane region" description="Helical" evidence="7">
    <location>
        <begin position="254"/>
        <end position="271"/>
    </location>
</feature>
<evidence type="ECO:0000256" key="5">
    <source>
        <dbReference type="ARBA" id="ARBA00022989"/>
    </source>
</evidence>
<accession>A0A8J7FDD6</accession>
<feature type="transmembrane region" description="Helical" evidence="7">
    <location>
        <begin position="367"/>
        <end position="393"/>
    </location>
</feature>
<name>A0A8J7FDD6_9GAMM</name>
<feature type="transmembrane region" description="Helical" evidence="7">
    <location>
        <begin position="140"/>
        <end position="159"/>
    </location>
</feature>
<reference evidence="9" key="1">
    <citation type="submission" date="2020-10" db="EMBL/GenBank/DDBJ databases">
        <title>Bacterium isolated from coastal waters sediment.</title>
        <authorList>
            <person name="Chen R.-J."/>
            <person name="Lu D.-C."/>
            <person name="Zhu K.-L."/>
            <person name="Du Z.-J."/>
        </authorList>
    </citation>
    <scope>NUCLEOTIDE SEQUENCE</scope>
    <source>
        <strain evidence="9">N1Y112</strain>
    </source>
</reference>
<evidence type="ECO:0000256" key="3">
    <source>
        <dbReference type="ARBA" id="ARBA00022519"/>
    </source>
</evidence>
<dbReference type="NCBIfam" id="TIGR00786">
    <property type="entry name" value="dctM"/>
    <property type="match status" value="1"/>
</dbReference>
<protein>
    <recommendedName>
        <fullName evidence="7">TRAP transporter large permease protein</fullName>
    </recommendedName>
</protein>
<comment type="function">
    <text evidence="7">Part of the tripartite ATP-independent periplasmic (TRAP) transport system.</text>
</comment>
<comment type="subcellular location">
    <subcellularLocation>
        <location evidence="1 7">Cell inner membrane</location>
        <topology evidence="1 7">Multi-pass membrane protein</topology>
    </subcellularLocation>
</comment>
<evidence type="ECO:0000313" key="10">
    <source>
        <dbReference type="Proteomes" id="UP000640333"/>
    </source>
</evidence>
<dbReference type="GO" id="GO:0005886">
    <property type="term" value="C:plasma membrane"/>
    <property type="evidence" value="ECO:0007669"/>
    <property type="project" value="UniProtKB-SubCell"/>
</dbReference>
<comment type="similarity">
    <text evidence="7">Belongs to the TRAP transporter large permease family.</text>
</comment>
<evidence type="ECO:0000256" key="7">
    <source>
        <dbReference type="RuleBase" id="RU369079"/>
    </source>
</evidence>
<dbReference type="RefSeq" id="WP_193952905.1">
    <property type="nucleotide sequence ID" value="NZ_JADEYS010000007.1"/>
</dbReference>
<keyword evidence="6 7" id="KW-0472">Membrane</keyword>
<keyword evidence="3 7" id="KW-0997">Cell inner membrane</keyword>
<feature type="transmembrane region" description="Helical" evidence="7">
    <location>
        <begin position="413"/>
        <end position="434"/>
    </location>
</feature>
<dbReference type="PANTHER" id="PTHR33362">
    <property type="entry name" value="SIALIC ACID TRAP TRANSPORTER PERMEASE PROTEIN SIAT-RELATED"/>
    <property type="match status" value="1"/>
</dbReference>
<dbReference type="PIRSF" id="PIRSF006066">
    <property type="entry name" value="HI0050"/>
    <property type="match status" value="1"/>
</dbReference>
<evidence type="ECO:0000256" key="6">
    <source>
        <dbReference type="ARBA" id="ARBA00023136"/>
    </source>
</evidence>
<comment type="caution">
    <text evidence="9">The sequence shown here is derived from an EMBL/GenBank/DDBJ whole genome shotgun (WGS) entry which is preliminary data.</text>
</comment>
<dbReference type="PANTHER" id="PTHR33362:SF7">
    <property type="entry name" value="SLL1103 PROTEIN"/>
    <property type="match status" value="1"/>
</dbReference>
<sequence length="442" mass="47360">MGIEMLTVVLLLCILVFFALGAQVGLALGGIAMAIGYMTWGDGIFNVIPSTLEATYFSFILLAIPLYIYMGQLLTKSGIGDAMFNFSQMLIGRVRGSLAISVIGVCSMIGAMVGIIGAGIMTSGSIALKPMLERGYNKRLALGVIMAGGGLGILIPPSIPMIMFAASTQNSVGRMFLGAMLPALLTVVLMILYVVISCMLNPDRAPRDKDIAEQPVLKGKEKLRIARDGLFSMILIVAVLGSIISGIATPTESGAIGVVGAIFLAIIFKRFKADMFLHAGFQTATLVSVAMWIIFGASVFSNFHLLMGVQNMVAGFTEGLDLPPIMIIIMFQLIMLLLGFIIDEFIIVLMCAPIFTPIAVSLGYDPIWFGVLMIINILIAVQTPPYGFALFYLKGIAPPDIGMSEIYNSVTPFILLNLAVLILCMVFPEIVTWLPNTVMGEG</sequence>
<dbReference type="InterPro" id="IPR010656">
    <property type="entry name" value="DctM"/>
</dbReference>
<dbReference type="EMBL" id="JADEYS010000007">
    <property type="protein sequence ID" value="MBE9397354.1"/>
    <property type="molecule type" value="Genomic_DNA"/>
</dbReference>
<dbReference type="InterPro" id="IPR004681">
    <property type="entry name" value="TRAP_DctM"/>
</dbReference>
<keyword evidence="2" id="KW-1003">Cell membrane</keyword>
<feature type="domain" description="TRAP C4-dicarboxylate transport system permease DctM subunit" evidence="8">
    <location>
        <begin position="11"/>
        <end position="430"/>
    </location>
</feature>
<dbReference type="AlphaFoldDB" id="A0A8J7FDD6"/>
<evidence type="ECO:0000256" key="1">
    <source>
        <dbReference type="ARBA" id="ARBA00004429"/>
    </source>
</evidence>
<dbReference type="Pfam" id="PF06808">
    <property type="entry name" value="DctM"/>
    <property type="match status" value="1"/>
</dbReference>
<evidence type="ECO:0000256" key="4">
    <source>
        <dbReference type="ARBA" id="ARBA00022692"/>
    </source>
</evidence>
<keyword evidence="5 7" id="KW-1133">Transmembrane helix</keyword>
<keyword evidence="4 7" id="KW-0812">Transmembrane</keyword>
<dbReference type="Proteomes" id="UP000640333">
    <property type="component" value="Unassembled WGS sequence"/>
</dbReference>
<gene>
    <name evidence="9" type="ORF">IOQ59_08785</name>
</gene>
<comment type="subunit">
    <text evidence="7">The complex comprises the extracytoplasmic solute receptor protein and the two transmembrane proteins.</text>
</comment>
<dbReference type="GO" id="GO:0022857">
    <property type="term" value="F:transmembrane transporter activity"/>
    <property type="evidence" value="ECO:0007669"/>
    <property type="project" value="UniProtKB-UniRule"/>
</dbReference>
<feature type="transmembrane region" description="Helical" evidence="7">
    <location>
        <begin position="55"/>
        <end position="74"/>
    </location>
</feature>